<reference evidence="3" key="1">
    <citation type="submission" date="2022-11" db="EMBL/GenBank/DDBJ databases">
        <authorList>
            <person name="Petersen C."/>
        </authorList>
    </citation>
    <scope>NUCLEOTIDE SEQUENCE</scope>
    <source>
        <strain evidence="3">IBT 29864</strain>
    </source>
</reference>
<feature type="region of interest" description="Disordered" evidence="1">
    <location>
        <begin position="1"/>
        <end position="20"/>
    </location>
</feature>
<dbReference type="RefSeq" id="XP_056552195.1">
    <property type="nucleotide sequence ID" value="XM_056703195.1"/>
</dbReference>
<name>A0A9W9V1T4_9EURO</name>
<feature type="compositionally biased region" description="Polar residues" evidence="1">
    <location>
        <begin position="1"/>
        <end position="14"/>
    </location>
</feature>
<proteinExistence type="predicted"/>
<dbReference type="EMBL" id="JAPZBS010000008">
    <property type="protein sequence ID" value="KAJ5364569.1"/>
    <property type="molecule type" value="Genomic_DNA"/>
</dbReference>
<keyword evidence="4" id="KW-1185">Reference proteome</keyword>
<reference evidence="3" key="2">
    <citation type="journal article" date="2023" name="IMA Fungus">
        <title>Comparative genomic study of the Penicillium genus elucidates a diverse pangenome and 15 lateral gene transfer events.</title>
        <authorList>
            <person name="Petersen C."/>
            <person name="Sorensen T."/>
            <person name="Nielsen M.R."/>
            <person name="Sondergaard T.E."/>
            <person name="Sorensen J.L."/>
            <person name="Fitzpatrick D.A."/>
            <person name="Frisvad J.C."/>
            <person name="Nielsen K.L."/>
        </authorList>
    </citation>
    <scope>NUCLEOTIDE SEQUENCE</scope>
    <source>
        <strain evidence="3">IBT 29864</strain>
    </source>
</reference>
<accession>A0A9W9V1T4</accession>
<sequence>MSADNQVHRVSQLSLDPRTLPDRSNTSPIWQAAIDRYYDELRKGGVRAPAIDQDVWGIHSPDDLLQQIHDVAPADSQALGTWKRFLRRLEPILFSLNDFAAVLTLALGLNGQVAAIIWGSISLIMKVENNSSSEAPY</sequence>
<organism evidence="3 4">
    <name type="scientific">Penicillium cataractarum</name>
    <dbReference type="NCBI Taxonomy" id="2100454"/>
    <lineage>
        <taxon>Eukaryota</taxon>
        <taxon>Fungi</taxon>
        <taxon>Dikarya</taxon>
        <taxon>Ascomycota</taxon>
        <taxon>Pezizomycotina</taxon>
        <taxon>Eurotiomycetes</taxon>
        <taxon>Eurotiomycetidae</taxon>
        <taxon>Eurotiales</taxon>
        <taxon>Aspergillaceae</taxon>
        <taxon>Penicillium</taxon>
    </lineage>
</organism>
<evidence type="ECO:0000313" key="4">
    <source>
        <dbReference type="Proteomes" id="UP001147782"/>
    </source>
</evidence>
<evidence type="ECO:0000256" key="1">
    <source>
        <dbReference type="SAM" id="MobiDB-lite"/>
    </source>
</evidence>
<dbReference type="OrthoDB" id="6161812at2759"/>
<comment type="caution">
    <text evidence="3">The sequence shown here is derived from an EMBL/GenBank/DDBJ whole genome shotgun (WGS) entry which is preliminary data.</text>
</comment>
<evidence type="ECO:0000256" key="2">
    <source>
        <dbReference type="SAM" id="Phobius"/>
    </source>
</evidence>
<keyword evidence="2" id="KW-0472">Membrane</keyword>
<dbReference type="GeneID" id="81442374"/>
<protein>
    <submittedName>
        <fullName evidence="3">Uncharacterized protein</fullName>
    </submittedName>
</protein>
<evidence type="ECO:0000313" key="3">
    <source>
        <dbReference type="EMBL" id="KAJ5364569.1"/>
    </source>
</evidence>
<keyword evidence="2" id="KW-1133">Transmembrane helix</keyword>
<feature type="transmembrane region" description="Helical" evidence="2">
    <location>
        <begin position="92"/>
        <end position="121"/>
    </location>
</feature>
<dbReference type="Proteomes" id="UP001147782">
    <property type="component" value="Unassembled WGS sequence"/>
</dbReference>
<gene>
    <name evidence="3" type="ORF">N7496_010282</name>
</gene>
<dbReference type="AlphaFoldDB" id="A0A9W9V1T4"/>
<keyword evidence="2" id="KW-0812">Transmembrane</keyword>